<dbReference type="Proteomes" id="UP000284416">
    <property type="component" value="Unassembled WGS sequence"/>
</dbReference>
<accession>A0A417YSS6</accession>
<organism evidence="2 3">
    <name type="scientific">Neobacillus notoginsengisoli</name>
    <dbReference type="NCBI Taxonomy" id="1578198"/>
    <lineage>
        <taxon>Bacteria</taxon>
        <taxon>Bacillati</taxon>
        <taxon>Bacillota</taxon>
        <taxon>Bacilli</taxon>
        <taxon>Bacillales</taxon>
        <taxon>Bacillaceae</taxon>
        <taxon>Neobacillus</taxon>
    </lineage>
</organism>
<reference evidence="2 3" key="1">
    <citation type="journal article" date="2017" name="Int. J. Syst. Evol. Microbiol.">
        <title>Bacillus notoginsengisoli sp. nov., a novel bacterium isolated from the rhizosphere of Panax notoginseng.</title>
        <authorList>
            <person name="Zhang M.Y."/>
            <person name="Cheng J."/>
            <person name="Cai Y."/>
            <person name="Zhang T.Y."/>
            <person name="Wu Y.Y."/>
            <person name="Manikprabhu D."/>
            <person name="Li W.J."/>
            <person name="Zhang Y.X."/>
        </authorList>
    </citation>
    <scope>NUCLEOTIDE SEQUENCE [LARGE SCALE GENOMIC DNA]</scope>
    <source>
        <strain evidence="2 3">JCM 30743</strain>
    </source>
</reference>
<dbReference type="AlphaFoldDB" id="A0A417YSS6"/>
<keyword evidence="1" id="KW-0175">Coiled coil</keyword>
<keyword evidence="3" id="KW-1185">Reference proteome</keyword>
<sequence>MAIPRSPSFVLTLELNSHPRMFSVADKELEILRVLYNTVLGNYLKLENQMKRLKEYKKWIRQLKGIKRKLARDEENPFLQNELKCLREKLKGLRDQYQLTEYASHTWVKSIRKHFGDKVNAAVAQKTASRAWLAFRKKLFGQAKKVMFLRKGEMASFEGKTNTTGWRYHNQHLVYKDMSTPLKRKGNDHYVSEILSHLEKKTPFTHTIKKKGKPKPSPIFFMSNMSEL</sequence>
<evidence type="ECO:0000313" key="3">
    <source>
        <dbReference type="Proteomes" id="UP000284416"/>
    </source>
</evidence>
<evidence type="ECO:0000256" key="1">
    <source>
        <dbReference type="SAM" id="Coils"/>
    </source>
</evidence>
<name>A0A417YSS6_9BACI</name>
<dbReference type="EMBL" id="QWEG01000008">
    <property type="protein sequence ID" value="RHW39033.1"/>
    <property type="molecule type" value="Genomic_DNA"/>
</dbReference>
<dbReference type="OrthoDB" id="1652909at2"/>
<evidence type="ECO:0000313" key="2">
    <source>
        <dbReference type="EMBL" id="RHW39033.1"/>
    </source>
</evidence>
<gene>
    <name evidence="2" type="ORF">D1B31_13805</name>
</gene>
<feature type="coiled-coil region" evidence="1">
    <location>
        <begin position="56"/>
        <end position="96"/>
    </location>
</feature>
<protein>
    <submittedName>
        <fullName evidence="2">Uncharacterized protein</fullName>
    </submittedName>
</protein>
<comment type="caution">
    <text evidence="2">The sequence shown here is derived from an EMBL/GenBank/DDBJ whole genome shotgun (WGS) entry which is preliminary data.</text>
</comment>
<dbReference type="RefSeq" id="WP_118921365.1">
    <property type="nucleotide sequence ID" value="NZ_QWEG01000008.1"/>
</dbReference>
<proteinExistence type="predicted"/>